<evidence type="ECO:0000256" key="1">
    <source>
        <dbReference type="ARBA" id="ARBA00004651"/>
    </source>
</evidence>
<dbReference type="Proteomes" id="UP000009175">
    <property type="component" value="Chromosome"/>
</dbReference>
<sequence>MVNLIVTFYTLALIFLLVSCARIYRRVPEERREFMDPLTPGLKLIWPLVNVVAFYFSEKLSVDYLERIAKKLQVSGLSYLMTAEQYFAIRILSTLFATFIVWLGCWMLDELSANYLLLAAIAGYFLPMLTLNDLRRTRQEQIVKVLPVYLDYLTMAIEAGLNMSAAIAQAVERGPDGPLKIEFEKVIRDMRAGISRAQAFRNMADRVQISELNSLVSALAQAERTGASLGYTLRIQADQRRVERFQRAEKKAMEAPIKLMFPLIMFIFPVTFLILLFPILSKFLFEM</sequence>
<keyword evidence="4 6" id="KW-1133">Transmembrane helix</keyword>
<dbReference type="eggNOG" id="COG2064">
    <property type="taxonomic scope" value="Bacteria"/>
</dbReference>
<feature type="transmembrane region" description="Helical" evidence="6">
    <location>
        <begin position="115"/>
        <end position="134"/>
    </location>
</feature>
<evidence type="ECO:0000256" key="6">
    <source>
        <dbReference type="SAM" id="Phobius"/>
    </source>
</evidence>
<feature type="transmembrane region" description="Helical" evidence="6">
    <location>
        <begin position="86"/>
        <end position="109"/>
    </location>
</feature>
<organism evidence="8 9">
    <name type="scientific">Shewanella amazonensis (strain ATCC BAA-1098 / SB2B)</name>
    <dbReference type="NCBI Taxonomy" id="326297"/>
    <lineage>
        <taxon>Bacteria</taxon>
        <taxon>Pseudomonadati</taxon>
        <taxon>Pseudomonadota</taxon>
        <taxon>Gammaproteobacteria</taxon>
        <taxon>Alteromonadales</taxon>
        <taxon>Shewanellaceae</taxon>
        <taxon>Shewanella</taxon>
    </lineage>
</organism>
<dbReference type="Gene3D" id="1.20.81.30">
    <property type="entry name" value="Type II secretion system (T2SS), domain F"/>
    <property type="match status" value="1"/>
</dbReference>
<evidence type="ECO:0000256" key="4">
    <source>
        <dbReference type="ARBA" id="ARBA00022989"/>
    </source>
</evidence>
<dbReference type="PANTHER" id="PTHR35007">
    <property type="entry name" value="INTEGRAL MEMBRANE PROTEIN-RELATED"/>
    <property type="match status" value="1"/>
</dbReference>
<evidence type="ECO:0000256" key="5">
    <source>
        <dbReference type="ARBA" id="ARBA00023136"/>
    </source>
</evidence>
<name>A1S3G2_SHEAM</name>
<feature type="domain" description="Type II secretion system protein GspF" evidence="7">
    <location>
        <begin position="150"/>
        <end position="276"/>
    </location>
</feature>
<dbReference type="EMBL" id="CP000507">
    <property type="protein sequence ID" value="ABL98918.1"/>
    <property type="molecule type" value="Genomic_DNA"/>
</dbReference>
<dbReference type="STRING" id="326297.Sama_0710"/>
<dbReference type="PANTHER" id="PTHR35007:SF2">
    <property type="entry name" value="PILUS ASSEMBLE PROTEIN"/>
    <property type="match status" value="1"/>
</dbReference>
<evidence type="ECO:0000256" key="3">
    <source>
        <dbReference type="ARBA" id="ARBA00022692"/>
    </source>
</evidence>
<protein>
    <submittedName>
        <fullName evidence="8">Putative type II secretion system protein F</fullName>
    </submittedName>
</protein>
<evidence type="ECO:0000313" key="9">
    <source>
        <dbReference type="Proteomes" id="UP000009175"/>
    </source>
</evidence>
<keyword evidence="5 6" id="KW-0472">Membrane</keyword>
<accession>A1S3G2</accession>
<evidence type="ECO:0000256" key="2">
    <source>
        <dbReference type="ARBA" id="ARBA00022475"/>
    </source>
</evidence>
<dbReference type="KEGG" id="saz:Sama_0710"/>
<dbReference type="InterPro" id="IPR018076">
    <property type="entry name" value="T2SS_GspF_dom"/>
</dbReference>
<dbReference type="AlphaFoldDB" id="A1S3G2"/>
<proteinExistence type="predicted"/>
<feature type="transmembrane region" description="Helical" evidence="6">
    <location>
        <begin position="259"/>
        <end position="280"/>
    </location>
</feature>
<dbReference type="OrthoDB" id="9810662at2"/>
<comment type="subcellular location">
    <subcellularLocation>
        <location evidence="1">Cell membrane</location>
        <topology evidence="1">Multi-pass membrane protein</topology>
    </subcellularLocation>
</comment>
<dbReference type="GO" id="GO:0005886">
    <property type="term" value="C:plasma membrane"/>
    <property type="evidence" value="ECO:0007669"/>
    <property type="project" value="UniProtKB-SubCell"/>
</dbReference>
<keyword evidence="9" id="KW-1185">Reference proteome</keyword>
<reference evidence="8 9" key="1">
    <citation type="submission" date="2006-12" db="EMBL/GenBank/DDBJ databases">
        <title>Complete sequence of Shewanella amazonensis SB2B.</title>
        <authorList>
            <consortium name="US DOE Joint Genome Institute"/>
            <person name="Copeland A."/>
            <person name="Lucas S."/>
            <person name="Lapidus A."/>
            <person name="Barry K."/>
            <person name="Detter J.C."/>
            <person name="Glavina del Rio T."/>
            <person name="Hammon N."/>
            <person name="Israni S."/>
            <person name="Dalin E."/>
            <person name="Tice H."/>
            <person name="Pitluck S."/>
            <person name="Munk A.C."/>
            <person name="Brettin T."/>
            <person name="Bruce D."/>
            <person name="Han C."/>
            <person name="Tapia R."/>
            <person name="Gilna P."/>
            <person name="Schmutz J."/>
            <person name="Larimer F."/>
            <person name="Land M."/>
            <person name="Hauser L."/>
            <person name="Kyrpides N."/>
            <person name="Mikhailova N."/>
            <person name="Fredrickson J."/>
            <person name="Richardson P."/>
        </authorList>
    </citation>
    <scope>NUCLEOTIDE SEQUENCE [LARGE SCALE GENOMIC DNA]</scope>
    <source>
        <strain evidence="9">ATCC BAA-1098 / SB2B</strain>
    </source>
</reference>
<dbReference type="InterPro" id="IPR042094">
    <property type="entry name" value="T2SS_GspF_sf"/>
</dbReference>
<dbReference type="HOGENOM" id="CLU_056917_4_1_6"/>
<keyword evidence="3 6" id="KW-0812">Transmembrane</keyword>
<evidence type="ECO:0000313" key="8">
    <source>
        <dbReference type="EMBL" id="ABL98918.1"/>
    </source>
</evidence>
<dbReference type="RefSeq" id="WP_011758828.1">
    <property type="nucleotide sequence ID" value="NC_008700.1"/>
</dbReference>
<evidence type="ECO:0000259" key="7">
    <source>
        <dbReference type="Pfam" id="PF00482"/>
    </source>
</evidence>
<keyword evidence="2" id="KW-1003">Cell membrane</keyword>
<dbReference type="Pfam" id="PF00482">
    <property type="entry name" value="T2SSF"/>
    <property type="match status" value="1"/>
</dbReference>
<gene>
    <name evidence="8" type="ordered locus">Sama_0710</name>
</gene>